<protein>
    <recommendedName>
        <fullName evidence="2">C1q domain-containing protein</fullName>
    </recommendedName>
</protein>
<accession>A0A381XQN2</accession>
<evidence type="ECO:0008006" key="2">
    <source>
        <dbReference type="Google" id="ProtNLM"/>
    </source>
</evidence>
<sequence>MPLSRIKSKMEVSQLRLDSSAASTDVNERVLLDGTDASDTNDGYAVILEDATANAFDGGPFVLSQAPISVANPAFRVNLAANQNCSHSTYTKIAYTMVRSDVGGYFDNTTNYRYQPLIAGYYQFNAAQMDLSDIDVYDYELRFYMNGLQHSASRLRRTGVTNGDSYASVINVNDVIHMNGTTDYIEVYARAISEDGSGTVILYGHPSASENCYFSGALISRTS</sequence>
<dbReference type="Gene3D" id="2.60.120.40">
    <property type="match status" value="1"/>
</dbReference>
<dbReference type="EMBL" id="UINC01016024">
    <property type="protein sequence ID" value="SVA67045.1"/>
    <property type="molecule type" value="Genomic_DNA"/>
</dbReference>
<proteinExistence type="predicted"/>
<gene>
    <name evidence="1" type="ORF">METZ01_LOCUS119899</name>
</gene>
<dbReference type="InterPro" id="IPR008983">
    <property type="entry name" value="Tumour_necrosis_fac-like_dom"/>
</dbReference>
<dbReference type="AlphaFoldDB" id="A0A381XQN2"/>
<name>A0A381XQN2_9ZZZZ</name>
<evidence type="ECO:0000313" key="1">
    <source>
        <dbReference type="EMBL" id="SVA67045.1"/>
    </source>
</evidence>
<organism evidence="1">
    <name type="scientific">marine metagenome</name>
    <dbReference type="NCBI Taxonomy" id="408172"/>
    <lineage>
        <taxon>unclassified sequences</taxon>
        <taxon>metagenomes</taxon>
        <taxon>ecological metagenomes</taxon>
    </lineage>
</organism>
<reference evidence="1" key="1">
    <citation type="submission" date="2018-05" db="EMBL/GenBank/DDBJ databases">
        <authorList>
            <person name="Lanie J.A."/>
            <person name="Ng W.-L."/>
            <person name="Kazmierczak K.M."/>
            <person name="Andrzejewski T.M."/>
            <person name="Davidsen T.M."/>
            <person name="Wayne K.J."/>
            <person name="Tettelin H."/>
            <person name="Glass J.I."/>
            <person name="Rusch D."/>
            <person name="Podicherti R."/>
            <person name="Tsui H.-C.T."/>
            <person name="Winkler M.E."/>
        </authorList>
    </citation>
    <scope>NUCLEOTIDE SEQUENCE</scope>
</reference>